<dbReference type="Gene3D" id="3.80.10.10">
    <property type="entry name" value="Ribonuclease Inhibitor"/>
    <property type="match status" value="1"/>
</dbReference>
<protein>
    <submittedName>
        <fullName evidence="1">Uncharacterized protein</fullName>
    </submittedName>
</protein>
<name>A0A2H5MV72_CITUN</name>
<comment type="caution">
    <text evidence="1">The sequence shown here is derived from an EMBL/GenBank/DDBJ whole genome shotgun (WGS) entry which is preliminary data.</text>
</comment>
<sequence>MINCDFFQVMPCVKYVDLSGTAIKWLPEELKFLINLKCFNLDGTICLRSIMKRLISSLCFLQVVRIFRCSSNFASAGIAFFGVPKCADLHLKQVVPVSMPSILVKYKVPQSFIFSKLIWDCKCLERFDVDLEGELIKIRKSHIFDSLHTVYIESCFEVKELTWLILASNLKNLST</sequence>
<dbReference type="Proteomes" id="UP000236630">
    <property type="component" value="Unassembled WGS sequence"/>
</dbReference>
<dbReference type="AlphaFoldDB" id="A0A2H5MV72"/>
<dbReference type="InterPro" id="IPR032675">
    <property type="entry name" value="LRR_dom_sf"/>
</dbReference>
<gene>
    <name evidence="1" type="ORF">CUMW_280790</name>
</gene>
<proteinExistence type="predicted"/>
<dbReference type="EMBL" id="BDQV01002627">
    <property type="protein sequence ID" value="GAY31900.1"/>
    <property type="molecule type" value="Genomic_DNA"/>
</dbReference>
<dbReference type="SUPFAM" id="SSF52058">
    <property type="entry name" value="L domain-like"/>
    <property type="match status" value="1"/>
</dbReference>
<keyword evidence="2" id="KW-1185">Reference proteome</keyword>
<accession>A0A2H5MV72</accession>
<organism evidence="1 2">
    <name type="scientific">Citrus unshiu</name>
    <name type="common">Satsuma mandarin</name>
    <name type="synonym">Citrus nobilis var. unshiu</name>
    <dbReference type="NCBI Taxonomy" id="55188"/>
    <lineage>
        <taxon>Eukaryota</taxon>
        <taxon>Viridiplantae</taxon>
        <taxon>Streptophyta</taxon>
        <taxon>Embryophyta</taxon>
        <taxon>Tracheophyta</taxon>
        <taxon>Spermatophyta</taxon>
        <taxon>Magnoliopsida</taxon>
        <taxon>eudicotyledons</taxon>
        <taxon>Gunneridae</taxon>
        <taxon>Pentapetalae</taxon>
        <taxon>rosids</taxon>
        <taxon>malvids</taxon>
        <taxon>Sapindales</taxon>
        <taxon>Rutaceae</taxon>
        <taxon>Aurantioideae</taxon>
        <taxon>Citrus</taxon>
    </lineage>
</organism>
<reference evidence="1 2" key="1">
    <citation type="journal article" date="2017" name="Front. Genet.">
        <title>Draft sequencing of the heterozygous diploid genome of Satsuma (Citrus unshiu Marc.) using a hybrid assembly approach.</title>
        <authorList>
            <person name="Shimizu T."/>
            <person name="Tanizawa Y."/>
            <person name="Mochizuki T."/>
            <person name="Nagasaki H."/>
            <person name="Yoshioka T."/>
            <person name="Toyoda A."/>
            <person name="Fujiyama A."/>
            <person name="Kaminuma E."/>
            <person name="Nakamura Y."/>
        </authorList>
    </citation>
    <scope>NUCLEOTIDE SEQUENCE [LARGE SCALE GENOMIC DNA]</scope>
    <source>
        <strain evidence="2">cv. Miyagawa wase</strain>
    </source>
</reference>
<evidence type="ECO:0000313" key="2">
    <source>
        <dbReference type="Proteomes" id="UP000236630"/>
    </source>
</evidence>
<evidence type="ECO:0000313" key="1">
    <source>
        <dbReference type="EMBL" id="GAY31900.1"/>
    </source>
</evidence>